<keyword evidence="2" id="KW-1185">Reference proteome</keyword>
<dbReference type="EMBL" id="JAATJH010000010">
    <property type="protein sequence ID" value="NJC28277.1"/>
    <property type="molecule type" value="Genomic_DNA"/>
</dbReference>
<organism evidence="1 2">
    <name type="scientific">Neolewinella antarctica</name>
    <dbReference type="NCBI Taxonomy" id="442734"/>
    <lineage>
        <taxon>Bacteria</taxon>
        <taxon>Pseudomonadati</taxon>
        <taxon>Bacteroidota</taxon>
        <taxon>Saprospiria</taxon>
        <taxon>Saprospirales</taxon>
        <taxon>Lewinellaceae</taxon>
        <taxon>Neolewinella</taxon>
    </lineage>
</organism>
<protein>
    <submittedName>
        <fullName evidence="1">Uncharacterized protein</fullName>
    </submittedName>
</protein>
<reference evidence="1 2" key="1">
    <citation type="submission" date="2020-03" db="EMBL/GenBank/DDBJ databases">
        <title>Genomic Encyclopedia of Type Strains, Phase IV (KMG-IV): sequencing the most valuable type-strain genomes for metagenomic binning, comparative biology and taxonomic classification.</title>
        <authorList>
            <person name="Goeker M."/>
        </authorList>
    </citation>
    <scope>NUCLEOTIDE SEQUENCE [LARGE SCALE GENOMIC DNA]</scope>
    <source>
        <strain evidence="1 2">DSM 105096</strain>
    </source>
</reference>
<comment type="caution">
    <text evidence="1">The sequence shown here is derived from an EMBL/GenBank/DDBJ whole genome shotgun (WGS) entry which is preliminary data.</text>
</comment>
<accession>A0ABX0XHS3</accession>
<dbReference type="RefSeq" id="WP_168040129.1">
    <property type="nucleotide sequence ID" value="NZ_JAATJH010000010.1"/>
</dbReference>
<gene>
    <name evidence="1" type="ORF">GGR27_003800</name>
</gene>
<evidence type="ECO:0000313" key="1">
    <source>
        <dbReference type="EMBL" id="NJC28277.1"/>
    </source>
</evidence>
<evidence type="ECO:0000313" key="2">
    <source>
        <dbReference type="Proteomes" id="UP000770785"/>
    </source>
</evidence>
<proteinExistence type="predicted"/>
<dbReference type="Proteomes" id="UP000770785">
    <property type="component" value="Unassembled WGS sequence"/>
</dbReference>
<name>A0ABX0XHS3_9BACT</name>
<sequence>MILESPLSNVQLELMKMFSHELTDEDLVSLKRTLANFFAEKASNEMDKLWDENGWSDRTMDNWISEGKTTGK</sequence>